<keyword evidence="1" id="KW-0812">Transmembrane</keyword>
<reference evidence="3 4" key="1">
    <citation type="journal article" date="2016" name="Nat. Commun.">
        <title>Thousands of microbial genomes shed light on interconnected biogeochemical processes in an aquifer system.</title>
        <authorList>
            <person name="Anantharaman K."/>
            <person name="Brown C.T."/>
            <person name="Hug L.A."/>
            <person name="Sharon I."/>
            <person name="Castelle C.J."/>
            <person name="Probst A.J."/>
            <person name="Thomas B.C."/>
            <person name="Singh A."/>
            <person name="Wilkins M.J."/>
            <person name="Karaoz U."/>
            <person name="Brodie E.L."/>
            <person name="Williams K.H."/>
            <person name="Hubbard S.S."/>
            <person name="Banfield J.F."/>
        </authorList>
    </citation>
    <scope>NUCLEOTIDE SEQUENCE [LARGE SCALE GENOMIC DNA]</scope>
</reference>
<organism evidence="3 4">
    <name type="scientific">Candidatus Liptonbacteria bacterium RIFCSPLOWO2_01_FULL_56_20</name>
    <dbReference type="NCBI Taxonomy" id="1798652"/>
    <lineage>
        <taxon>Bacteria</taxon>
        <taxon>Candidatus Liptoniibacteriota</taxon>
    </lineage>
</organism>
<comment type="caution">
    <text evidence="3">The sequence shown here is derived from an EMBL/GenBank/DDBJ whole genome shotgun (WGS) entry which is preliminary data.</text>
</comment>
<evidence type="ECO:0000313" key="4">
    <source>
        <dbReference type="Proteomes" id="UP000178495"/>
    </source>
</evidence>
<sequence length="155" mass="16137">MKSITAIVAVFALFAFGAQMASAQSVSIPYWGANPPILSCTGNYDPQNPPQAGPTRPCTSLCDLIFTARNVVYFAITLTLFAIAPAMFLWGGFLMVVSGGSAERFGKGRKVLVNTAIGVALALGAFVIVATLLWAAGARLGVGGVGWPDIQCPIQ</sequence>
<evidence type="ECO:0000313" key="3">
    <source>
        <dbReference type="EMBL" id="OGZ01375.1"/>
    </source>
</evidence>
<keyword evidence="1" id="KW-0472">Membrane</keyword>
<keyword evidence="2" id="KW-0732">Signal</keyword>
<feature type="signal peptide" evidence="2">
    <location>
        <begin position="1"/>
        <end position="23"/>
    </location>
</feature>
<feature type="transmembrane region" description="Helical" evidence="1">
    <location>
        <begin position="71"/>
        <end position="99"/>
    </location>
</feature>
<gene>
    <name evidence="3" type="ORF">A3A43_01105</name>
</gene>
<dbReference type="Proteomes" id="UP000178495">
    <property type="component" value="Unassembled WGS sequence"/>
</dbReference>
<keyword evidence="1" id="KW-1133">Transmembrane helix</keyword>
<evidence type="ECO:0008006" key="5">
    <source>
        <dbReference type="Google" id="ProtNLM"/>
    </source>
</evidence>
<protein>
    <recommendedName>
        <fullName evidence="5">DUF4190 domain-containing protein</fullName>
    </recommendedName>
</protein>
<evidence type="ECO:0000256" key="2">
    <source>
        <dbReference type="SAM" id="SignalP"/>
    </source>
</evidence>
<dbReference type="AlphaFoldDB" id="A0A1G2CJ15"/>
<dbReference type="STRING" id="1798652.A3A43_01105"/>
<accession>A0A1G2CJ15</accession>
<name>A0A1G2CJ15_9BACT</name>
<dbReference type="EMBL" id="MHLC01000012">
    <property type="protein sequence ID" value="OGZ01375.1"/>
    <property type="molecule type" value="Genomic_DNA"/>
</dbReference>
<feature type="transmembrane region" description="Helical" evidence="1">
    <location>
        <begin position="111"/>
        <end position="136"/>
    </location>
</feature>
<feature type="chain" id="PRO_5009582335" description="DUF4190 domain-containing protein" evidence="2">
    <location>
        <begin position="24"/>
        <end position="155"/>
    </location>
</feature>
<proteinExistence type="predicted"/>
<evidence type="ECO:0000256" key="1">
    <source>
        <dbReference type="SAM" id="Phobius"/>
    </source>
</evidence>